<feature type="region of interest" description="Disordered" evidence="1">
    <location>
        <begin position="96"/>
        <end position="119"/>
    </location>
</feature>
<dbReference type="AlphaFoldDB" id="A0A2J7ZHE7"/>
<name>A0A2J7ZHE7_9CHLO</name>
<sequence>DASVDPPFSGGGVTIWGTRYFSAWYWVNVTKLAGWKDPYSCPWMNGGSWAAPGAHFCSMSDDPNTDIPDGLPSSYNSWMQPFCTDVAPQAAAAATRQRQQRQLQQQWPPLTPGPPIFKSQAQRTRTLIGERRRLLLQLPPAPPPPQQQPSGPSLSGLGAGSLACWQVVAQGLCGTDGIRWPSEPHVRPIGGFCAVSCGRCKQGERACQDSVPP</sequence>
<feature type="non-terminal residue" evidence="2">
    <location>
        <position position="1"/>
    </location>
</feature>
<proteinExistence type="predicted"/>
<dbReference type="PANTHER" id="PTHR47687:SF4">
    <property type="entry name" value="G8 DOMAIN-CONTAINING PROTEIN DDB_G0286311-RELATED"/>
    <property type="match status" value="1"/>
</dbReference>
<protein>
    <submittedName>
        <fullName evidence="2">Uncharacterized protein</fullName>
    </submittedName>
</protein>
<dbReference type="PANTHER" id="PTHR47687">
    <property type="entry name" value="G8 DOMAIN-CONTAINING PROTEIN DDB_G0288475-RELATED"/>
    <property type="match status" value="1"/>
</dbReference>
<organism evidence="2 3">
    <name type="scientific">Tetrabaena socialis</name>
    <dbReference type="NCBI Taxonomy" id="47790"/>
    <lineage>
        <taxon>Eukaryota</taxon>
        <taxon>Viridiplantae</taxon>
        <taxon>Chlorophyta</taxon>
        <taxon>core chlorophytes</taxon>
        <taxon>Chlorophyceae</taxon>
        <taxon>CS clade</taxon>
        <taxon>Chlamydomonadales</taxon>
        <taxon>Tetrabaenaceae</taxon>
        <taxon>Tetrabaena</taxon>
    </lineage>
</organism>
<evidence type="ECO:0000313" key="2">
    <source>
        <dbReference type="EMBL" id="PNG99684.1"/>
    </source>
</evidence>
<dbReference type="InterPro" id="IPR052334">
    <property type="entry name" value="G8_domain-comF-like"/>
</dbReference>
<gene>
    <name evidence="2" type="ORF">TSOC_014532</name>
</gene>
<dbReference type="OrthoDB" id="2014213at2759"/>
<evidence type="ECO:0000256" key="1">
    <source>
        <dbReference type="SAM" id="MobiDB-lite"/>
    </source>
</evidence>
<accession>A0A2J7ZHE7</accession>
<feature type="non-terminal residue" evidence="2">
    <location>
        <position position="213"/>
    </location>
</feature>
<feature type="compositionally biased region" description="Low complexity" evidence="1">
    <location>
        <begin position="96"/>
        <end position="108"/>
    </location>
</feature>
<reference evidence="2 3" key="1">
    <citation type="journal article" date="2017" name="Mol. Biol. Evol.">
        <title>The 4-celled Tetrabaena socialis nuclear genome reveals the essential components for genetic control of cell number at the origin of multicellularity in the volvocine lineage.</title>
        <authorList>
            <person name="Featherston J."/>
            <person name="Arakaki Y."/>
            <person name="Hanschen E.R."/>
            <person name="Ferris P.J."/>
            <person name="Michod R.E."/>
            <person name="Olson B.J.S.C."/>
            <person name="Nozaki H."/>
            <person name="Durand P.M."/>
        </authorList>
    </citation>
    <scope>NUCLEOTIDE SEQUENCE [LARGE SCALE GENOMIC DNA]</scope>
    <source>
        <strain evidence="2 3">NIES-571</strain>
    </source>
</reference>
<dbReference type="Proteomes" id="UP000236333">
    <property type="component" value="Unassembled WGS sequence"/>
</dbReference>
<comment type="caution">
    <text evidence="2">The sequence shown here is derived from an EMBL/GenBank/DDBJ whole genome shotgun (WGS) entry which is preliminary data.</text>
</comment>
<evidence type="ECO:0000313" key="3">
    <source>
        <dbReference type="Proteomes" id="UP000236333"/>
    </source>
</evidence>
<keyword evidence="3" id="KW-1185">Reference proteome</keyword>
<dbReference type="EMBL" id="PGGS01002327">
    <property type="protein sequence ID" value="PNG99684.1"/>
    <property type="molecule type" value="Genomic_DNA"/>
</dbReference>